<name>A0A172Q569_9STRE</name>
<reference evidence="1 2" key="1">
    <citation type="journal article" date="2016" name="Int. J. Syst. Evol. Microbiol.">
        <title>Streptococcuspantholopis sp. nov., isolated from faeces of the Tibetan antelope (Pantholops hodgsonii).</title>
        <authorList>
            <person name="Bai X."/>
            <person name="Xiong Y."/>
            <person name="Lu S."/>
            <person name="Jin D."/>
            <person name="Lai X."/>
            <person name="Yang J."/>
            <person name="Niu L."/>
            <person name="Hu S."/>
            <person name="Meng X."/>
            <person name="Pu J."/>
            <person name="Ye C."/>
            <person name="Xu J."/>
        </authorList>
    </citation>
    <scope>NUCLEOTIDE SEQUENCE [LARGE SCALE GENOMIC DNA]</scope>
    <source>
        <strain evidence="1 2">TA 26</strain>
    </source>
</reference>
<accession>A0A172Q569</accession>
<dbReference type="EMBL" id="CP014699">
    <property type="protein sequence ID" value="AND78609.1"/>
    <property type="molecule type" value="Genomic_DNA"/>
</dbReference>
<proteinExistence type="predicted"/>
<dbReference type="KEGG" id="spat:A0O21_00500"/>
<evidence type="ECO:0000313" key="2">
    <source>
        <dbReference type="Proteomes" id="UP000077317"/>
    </source>
</evidence>
<evidence type="ECO:0008006" key="3">
    <source>
        <dbReference type="Google" id="ProtNLM"/>
    </source>
</evidence>
<protein>
    <recommendedName>
        <fullName evidence="3">Isochorismatase-like domain-containing protein</fullName>
    </recommendedName>
</protein>
<keyword evidence="2" id="KW-1185">Reference proteome</keyword>
<sequence length="111" mass="11995">MDLGVKLLVLDVQKAFIHQSYAIFAKEKSSSFKPIADEQIHLLSLKNSRAFLADLGISGEILHISGHSQDSVSLLMDSGEALVGDLYPFSQAVLYDKLVLTAAGIIYSGTI</sequence>
<dbReference type="STRING" id="1811193.A0O21_00500"/>
<dbReference type="Proteomes" id="UP000077317">
    <property type="component" value="Chromosome"/>
</dbReference>
<organism evidence="1 2">
    <name type="scientific">Streptococcus pantholopis</name>
    <dbReference type="NCBI Taxonomy" id="1811193"/>
    <lineage>
        <taxon>Bacteria</taxon>
        <taxon>Bacillati</taxon>
        <taxon>Bacillota</taxon>
        <taxon>Bacilli</taxon>
        <taxon>Lactobacillales</taxon>
        <taxon>Streptococcaceae</taxon>
        <taxon>Streptococcus</taxon>
    </lineage>
</organism>
<evidence type="ECO:0000313" key="1">
    <source>
        <dbReference type="EMBL" id="AND78609.1"/>
    </source>
</evidence>
<reference evidence="2" key="2">
    <citation type="submission" date="2016-03" db="EMBL/GenBank/DDBJ databases">
        <title>Streptococcus antelopensis sp. nov., isolated from the feces of the Tibetan antelope (Pantholops hodgsonii) in Hoh Xil National Nature Reserve, Qinghai, China.</title>
        <authorList>
            <person name="Bai X."/>
        </authorList>
    </citation>
    <scope>NUCLEOTIDE SEQUENCE [LARGE SCALE GENOMIC DNA]</scope>
    <source>
        <strain evidence="2">TA 26</strain>
    </source>
</reference>
<dbReference type="AlphaFoldDB" id="A0A172Q569"/>
<gene>
    <name evidence="1" type="ORF">A0O21_00500</name>
</gene>